<keyword evidence="2" id="KW-0808">Transferase</keyword>
<keyword evidence="5" id="KW-1185">Reference proteome</keyword>
<dbReference type="EMBL" id="JAHCVJ010000002">
    <property type="protein sequence ID" value="MBT0664123.1"/>
    <property type="molecule type" value="Genomic_DNA"/>
</dbReference>
<evidence type="ECO:0000313" key="5">
    <source>
        <dbReference type="Proteomes" id="UP000811899"/>
    </source>
</evidence>
<gene>
    <name evidence="4" type="ORF">KI809_07390</name>
</gene>
<proteinExistence type="predicted"/>
<dbReference type="InterPro" id="IPR029063">
    <property type="entry name" value="SAM-dependent_MTases_sf"/>
</dbReference>
<keyword evidence="1" id="KW-0489">Methyltransferase</keyword>
<dbReference type="GO" id="GO:0032259">
    <property type="term" value="P:methylation"/>
    <property type="evidence" value="ECO:0007669"/>
    <property type="project" value="UniProtKB-KW"/>
</dbReference>
<dbReference type="GO" id="GO:0003677">
    <property type="term" value="F:DNA binding"/>
    <property type="evidence" value="ECO:0007669"/>
    <property type="project" value="InterPro"/>
</dbReference>
<dbReference type="Proteomes" id="UP000811899">
    <property type="component" value="Unassembled WGS sequence"/>
</dbReference>
<dbReference type="Gene3D" id="3.40.50.150">
    <property type="entry name" value="Vaccinia Virus protein VP39"/>
    <property type="match status" value="2"/>
</dbReference>
<dbReference type="RefSeq" id="WP_214170888.1">
    <property type="nucleotide sequence ID" value="NZ_JAHCVJ010000002.1"/>
</dbReference>
<evidence type="ECO:0000256" key="1">
    <source>
        <dbReference type="ARBA" id="ARBA00022603"/>
    </source>
</evidence>
<accession>A0AAW4KZW2</accession>
<dbReference type="InterPro" id="IPR002941">
    <property type="entry name" value="DNA_methylase_N4/N6"/>
</dbReference>
<organism evidence="4 5">
    <name type="scientific">Geoanaerobacter pelophilus</name>
    <dbReference type="NCBI Taxonomy" id="60036"/>
    <lineage>
        <taxon>Bacteria</taxon>
        <taxon>Pseudomonadati</taxon>
        <taxon>Thermodesulfobacteriota</taxon>
        <taxon>Desulfuromonadia</taxon>
        <taxon>Geobacterales</taxon>
        <taxon>Geobacteraceae</taxon>
        <taxon>Geoanaerobacter</taxon>
    </lineage>
</organism>
<evidence type="ECO:0000256" key="2">
    <source>
        <dbReference type="ARBA" id="ARBA00022679"/>
    </source>
</evidence>
<evidence type="ECO:0000259" key="3">
    <source>
        <dbReference type="Pfam" id="PF01555"/>
    </source>
</evidence>
<name>A0AAW4KZW2_9BACT</name>
<sequence length="434" mass="50057">MPLNAMSFVPNQVSLSALDNTDMPRHRWYHFKEAFSPNLVNYALEDAQCDKSKDLIVDPFSGSGTVAVTSTLNGYKAIGFEVNPFLAFVSATKLTQCKPDTISKQLRTIIANIRRGEVSPLEHFSTFSETSNAEKWLFNKQVLRAFEGGWLSTGNMYKPVRDLARLCLIGAAMDVCNATKDGKCLRYRKDWQERSFGVSDFVDAFEKRIQEVIHDIEICPIDKDIESSIKIGDSRKMTSGIFQKQKFKLCVMSPPYLNSFDYTDVYRPELFLGRFVLNNEQLQILRHNTLRSHVQVKWAEPHEEYFGRHFFESFQELNARKGSLWNNRIPSMVQAYFEDMKKILVNLKLMAKKDASVWIVVSTSAYAGVELPVDLIIADIATQVGWFLRDIKVIRYLKRVSCQQWDELSKRKEQRPHLRESIIILDTNPKKMHI</sequence>
<dbReference type="GO" id="GO:0008170">
    <property type="term" value="F:N-methyltransferase activity"/>
    <property type="evidence" value="ECO:0007669"/>
    <property type="project" value="InterPro"/>
</dbReference>
<reference evidence="4 5" key="1">
    <citation type="submission" date="2021-05" db="EMBL/GenBank/DDBJ databases">
        <title>The draft genome of Geobacter pelophilus DSM 12255.</title>
        <authorList>
            <person name="Xu Z."/>
            <person name="Masuda Y."/>
            <person name="Itoh H."/>
            <person name="Senoo K."/>
        </authorList>
    </citation>
    <scope>NUCLEOTIDE SEQUENCE [LARGE SCALE GENOMIC DNA]</scope>
    <source>
        <strain evidence="4 5">DSM 12255</strain>
    </source>
</reference>
<protein>
    <recommendedName>
        <fullName evidence="3">DNA methylase N-4/N-6 domain-containing protein</fullName>
    </recommendedName>
</protein>
<dbReference type="AlphaFoldDB" id="A0AAW4KZW2"/>
<dbReference type="Pfam" id="PF01555">
    <property type="entry name" value="N6_N4_Mtase"/>
    <property type="match status" value="1"/>
</dbReference>
<feature type="domain" description="DNA methylase N-4/N-6" evidence="3">
    <location>
        <begin position="36"/>
        <end position="84"/>
    </location>
</feature>
<dbReference type="SUPFAM" id="SSF53335">
    <property type="entry name" value="S-adenosyl-L-methionine-dependent methyltransferases"/>
    <property type="match status" value="2"/>
</dbReference>
<comment type="caution">
    <text evidence="4">The sequence shown here is derived from an EMBL/GenBank/DDBJ whole genome shotgun (WGS) entry which is preliminary data.</text>
</comment>
<evidence type="ECO:0000313" key="4">
    <source>
        <dbReference type="EMBL" id="MBT0664123.1"/>
    </source>
</evidence>